<gene>
    <name evidence="2" type="ORF">QQF64_004822</name>
</gene>
<comment type="caution">
    <text evidence="2">The sequence shown here is derived from an EMBL/GenBank/DDBJ whole genome shotgun (WGS) entry which is preliminary data.</text>
</comment>
<dbReference type="EMBL" id="JAYMGO010000012">
    <property type="protein sequence ID" value="KAL1264467.1"/>
    <property type="molecule type" value="Genomic_DNA"/>
</dbReference>
<organism evidence="2 3">
    <name type="scientific">Cirrhinus molitorella</name>
    <name type="common">mud carp</name>
    <dbReference type="NCBI Taxonomy" id="172907"/>
    <lineage>
        <taxon>Eukaryota</taxon>
        <taxon>Metazoa</taxon>
        <taxon>Chordata</taxon>
        <taxon>Craniata</taxon>
        <taxon>Vertebrata</taxon>
        <taxon>Euteleostomi</taxon>
        <taxon>Actinopterygii</taxon>
        <taxon>Neopterygii</taxon>
        <taxon>Teleostei</taxon>
        <taxon>Ostariophysi</taxon>
        <taxon>Cypriniformes</taxon>
        <taxon>Cyprinidae</taxon>
        <taxon>Labeoninae</taxon>
        <taxon>Labeonini</taxon>
        <taxon>Cirrhinus</taxon>
    </lineage>
</organism>
<accession>A0ABR3MHD1</accession>
<protein>
    <submittedName>
        <fullName evidence="2">Uncharacterized protein</fullName>
    </submittedName>
</protein>
<dbReference type="Proteomes" id="UP001558613">
    <property type="component" value="Unassembled WGS sequence"/>
</dbReference>
<feature type="compositionally biased region" description="Basic and acidic residues" evidence="1">
    <location>
        <begin position="56"/>
        <end position="73"/>
    </location>
</feature>
<proteinExistence type="predicted"/>
<reference evidence="2 3" key="1">
    <citation type="submission" date="2023-09" db="EMBL/GenBank/DDBJ databases">
        <authorList>
            <person name="Wang M."/>
        </authorList>
    </citation>
    <scope>NUCLEOTIDE SEQUENCE [LARGE SCALE GENOMIC DNA]</scope>
    <source>
        <strain evidence="2">GT-2023</strain>
        <tissue evidence="2">Liver</tissue>
    </source>
</reference>
<keyword evidence="3" id="KW-1185">Reference proteome</keyword>
<feature type="region of interest" description="Disordered" evidence="1">
    <location>
        <begin position="56"/>
        <end position="90"/>
    </location>
</feature>
<evidence type="ECO:0000313" key="3">
    <source>
        <dbReference type="Proteomes" id="UP001558613"/>
    </source>
</evidence>
<evidence type="ECO:0000313" key="2">
    <source>
        <dbReference type="EMBL" id="KAL1264467.1"/>
    </source>
</evidence>
<evidence type="ECO:0000256" key="1">
    <source>
        <dbReference type="SAM" id="MobiDB-lite"/>
    </source>
</evidence>
<name>A0ABR3MHD1_9TELE</name>
<sequence length="116" mass="13645">MTKETSQHLGLNFINQEMVSRYFTLTWFLLQASGWCNMSAMHWEARRRQQVLDRRVSARVKQEGNQDKKKEESVAPVTSCEPARSSESLEADKQCICKCHAKINRRYTSLQYSQQW</sequence>